<reference evidence="14" key="1">
    <citation type="submission" date="2024-05" db="EMBL/GenBank/DDBJ databases">
        <title>Genome sequencing of novel strain.</title>
        <authorList>
            <person name="Ganbat D."/>
            <person name="Ganbat S."/>
            <person name="Lee S.-J."/>
        </authorList>
    </citation>
    <scope>NUCLEOTIDE SEQUENCE</scope>
    <source>
        <strain evidence="14">SMD15-11</strain>
    </source>
</reference>
<evidence type="ECO:0000256" key="11">
    <source>
        <dbReference type="SAM" id="Coils"/>
    </source>
</evidence>
<dbReference type="RefSeq" id="WP_369600117.1">
    <property type="nucleotide sequence ID" value="NZ_CP154858.1"/>
</dbReference>
<dbReference type="EMBL" id="CP154858">
    <property type="protein sequence ID" value="XDT71078.1"/>
    <property type="molecule type" value="Genomic_DNA"/>
</dbReference>
<keyword evidence="11" id="KW-0175">Coiled coil</keyword>
<dbReference type="SUPFAM" id="SSF81324">
    <property type="entry name" value="Voltage-gated potassium channels"/>
    <property type="match status" value="1"/>
</dbReference>
<feature type="coiled-coil region" evidence="11">
    <location>
        <begin position="265"/>
        <end position="292"/>
    </location>
</feature>
<evidence type="ECO:0000256" key="4">
    <source>
        <dbReference type="ARBA" id="ARBA00022692"/>
    </source>
</evidence>
<keyword evidence="10" id="KW-0407">Ion channel</keyword>
<keyword evidence="6" id="KW-0630">Potassium</keyword>
<name>A0AB39URU6_9GAMM</name>
<keyword evidence="5" id="KW-0631">Potassium channel</keyword>
<evidence type="ECO:0000256" key="2">
    <source>
        <dbReference type="ARBA" id="ARBA00022448"/>
    </source>
</evidence>
<dbReference type="GO" id="GO:0008076">
    <property type="term" value="C:voltage-gated potassium channel complex"/>
    <property type="evidence" value="ECO:0007669"/>
    <property type="project" value="InterPro"/>
</dbReference>
<dbReference type="Gene3D" id="1.10.287.70">
    <property type="match status" value="1"/>
</dbReference>
<keyword evidence="3" id="KW-0633">Potassium transport</keyword>
<evidence type="ECO:0000256" key="10">
    <source>
        <dbReference type="ARBA" id="ARBA00023303"/>
    </source>
</evidence>
<feature type="domain" description="Ion transport" evidence="13">
    <location>
        <begin position="20"/>
        <end position="239"/>
    </location>
</feature>
<dbReference type="InterPro" id="IPR029024">
    <property type="entry name" value="TerB-like"/>
</dbReference>
<feature type="transmembrane region" description="Helical" evidence="12">
    <location>
        <begin position="51"/>
        <end position="70"/>
    </location>
</feature>
<dbReference type="PANTHER" id="PTHR11537:SF254">
    <property type="entry name" value="POTASSIUM VOLTAGE-GATED CHANNEL PROTEIN SHAB"/>
    <property type="match status" value="1"/>
</dbReference>
<dbReference type="AlphaFoldDB" id="A0AB39URU6"/>
<keyword evidence="2" id="KW-0813">Transport</keyword>
<evidence type="ECO:0000256" key="1">
    <source>
        <dbReference type="ARBA" id="ARBA00004141"/>
    </source>
</evidence>
<evidence type="ECO:0000256" key="5">
    <source>
        <dbReference type="ARBA" id="ARBA00022826"/>
    </source>
</evidence>
<dbReference type="GO" id="GO:0005249">
    <property type="term" value="F:voltage-gated potassium channel activity"/>
    <property type="evidence" value="ECO:0007669"/>
    <property type="project" value="InterPro"/>
</dbReference>
<sequence length="326" mass="37405">MSLRAKVHEIVEVRDTLPSKVFDYFITFLIVLNVVVIVLDTELEFRVRYESLFRRIEVFSVFVFTIEYLLRLWSIKEDPRYRRRYGRLRWALTPMALVDFFAVAPYYLVGLTTLDPLYVRVVRLIRLFKITRYSRSMDLLLTVLRKEANSLLSAIFILIMLILLAAAGIYLVEGDDQPVAFGSIPRAIWWATVTLTTVGYGDVVPHSAAGQAFAMVISIVGIGLAALPAGILASGFQRELDLRKRKYEVEAREALADGVITRAERRRLNRERQRLGLEREEAREIMEELELELDVEGEYHCPHCGGVIHHRPAATQLTPDGKDHDR</sequence>
<dbReference type="KEGG" id="tcd:AAIA72_09670"/>
<protein>
    <submittedName>
        <fullName evidence="14">Ion transporter</fullName>
    </submittedName>
</protein>
<proteinExistence type="predicted"/>
<comment type="subcellular location">
    <subcellularLocation>
        <location evidence="1">Membrane</location>
        <topology evidence="1">Multi-pass membrane protein</topology>
    </subcellularLocation>
</comment>
<evidence type="ECO:0000313" key="14">
    <source>
        <dbReference type="EMBL" id="XDT71078.1"/>
    </source>
</evidence>
<keyword evidence="8" id="KW-0406">Ion transport</keyword>
<dbReference type="GO" id="GO:0001508">
    <property type="term" value="P:action potential"/>
    <property type="evidence" value="ECO:0007669"/>
    <property type="project" value="TreeGrafter"/>
</dbReference>
<organism evidence="14">
    <name type="scientific">Thermohahella caldifontis</name>
    <dbReference type="NCBI Taxonomy" id="3142973"/>
    <lineage>
        <taxon>Bacteria</taxon>
        <taxon>Pseudomonadati</taxon>
        <taxon>Pseudomonadota</taxon>
        <taxon>Gammaproteobacteria</taxon>
        <taxon>Oceanospirillales</taxon>
        <taxon>Hahellaceae</taxon>
        <taxon>Thermohahella</taxon>
    </lineage>
</organism>
<feature type="transmembrane region" description="Helical" evidence="12">
    <location>
        <begin position="21"/>
        <end position="39"/>
    </location>
</feature>
<dbReference type="PANTHER" id="PTHR11537">
    <property type="entry name" value="VOLTAGE-GATED POTASSIUM CHANNEL"/>
    <property type="match status" value="1"/>
</dbReference>
<feature type="transmembrane region" description="Helical" evidence="12">
    <location>
        <begin position="151"/>
        <end position="172"/>
    </location>
</feature>
<feature type="transmembrane region" description="Helical" evidence="12">
    <location>
        <begin position="90"/>
        <end position="109"/>
    </location>
</feature>
<dbReference type="Pfam" id="PF00520">
    <property type="entry name" value="Ion_trans"/>
    <property type="match status" value="1"/>
</dbReference>
<evidence type="ECO:0000256" key="3">
    <source>
        <dbReference type="ARBA" id="ARBA00022538"/>
    </source>
</evidence>
<dbReference type="PRINTS" id="PR00169">
    <property type="entry name" value="KCHANNEL"/>
</dbReference>
<dbReference type="InterPro" id="IPR028325">
    <property type="entry name" value="VG_K_chnl"/>
</dbReference>
<keyword evidence="7 12" id="KW-1133">Transmembrane helix</keyword>
<feature type="transmembrane region" description="Helical" evidence="12">
    <location>
        <begin position="179"/>
        <end position="200"/>
    </location>
</feature>
<evidence type="ECO:0000259" key="13">
    <source>
        <dbReference type="Pfam" id="PF00520"/>
    </source>
</evidence>
<gene>
    <name evidence="14" type="ORF">AAIA72_09670</name>
</gene>
<evidence type="ECO:0000256" key="8">
    <source>
        <dbReference type="ARBA" id="ARBA00023065"/>
    </source>
</evidence>
<accession>A0AB39URU6</accession>
<evidence type="ECO:0000256" key="9">
    <source>
        <dbReference type="ARBA" id="ARBA00023136"/>
    </source>
</evidence>
<dbReference type="InterPro" id="IPR005821">
    <property type="entry name" value="Ion_trans_dom"/>
</dbReference>
<feature type="transmembrane region" description="Helical" evidence="12">
    <location>
        <begin position="212"/>
        <end position="236"/>
    </location>
</feature>
<keyword evidence="9 12" id="KW-0472">Membrane</keyword>
<evidence type="ECO:0000256" key="6">
    <source>
        <dbReference type="ARBA" id="ARBA00022958"/>
    </source>
</evidence>
<dbReference type="SUPFAM" id="SSF158682">
    <property type="entry name" value="TerB-like"/>
    <property type="match status" value="1"/>
</dbReference>
<evidence type="ECO:0000256" key="7">
    <source>
        <dbReference type="ARBA" id="ARBA00022989"/>
    </source>
</evidence>
<evidence type="ECO:0000256" key="12">
    <source>
        <dbReference type="SAM" id="Phobius"/>
    </source>
</evidence>
<keyword evidence="4 12" id="KW-0812">Transmembrane</keyword>